<dbReference type="InterPro" id="IPR001279">
    <property type="entry name" value="Metallo-B-lactamas"/>
</dbReference>
<dbReference type="EMBL" id="NMVI01000015">
    <property type="protein sequence ID" value="OYN87798.1"/>
    <property type="molecule type" value="Genomic_DNA"/>
</dbReference>
<evidence type="ECO:0000313" key="3">
    <source>
        <dbReference type="EMBL" id="OYN92105.1"/>
    </source>
</evidence>
<dbReference type="Proteomes" id="UP000216533">
    <property type="component" value="Unassembled WGS sequence"/>
</dbReference>
<dbReference type="Proteomes" id="UP000216300">
    <property type="component" value="Unassembled WGS sequence"/>
</dbReference>
<protein>
    <submittedName>
        <fullName evidence="2">MBL fold metallo-hydrolase</fullName>
    </submittedName>
</protein>
<dbReference type="Pfam" id="PF00753">
    <property type="entry name" value="Lactamase_B"/>
    <property type="match status" value="1"/>
</dbReference>
<accession>A0A255ER82</accession>
<dbReference type="PANTHER" id="PTHR46233:SF4">
    <property type="entry name" value="METALLO-BETA-LACTAMASE DOMAIN-CONTAINING PROTEIN"/>
    <property type="match status" value="1"/>
</dbReference>
<dbReference type="PANTHER" id="PTHR46233">
    <property type="entry name" value="HYDROXYACYLGLUTATHIONE HYDROLASE GLOC"/>
    <property type="match status" value="1"/>
</dbReference>
<reference evidence="4 5" key="1">
    <citation type="submission" date="2017-07" db="EMBL/GenBank/DDBJ databases">
        <title>Draft whole genome sequences of clinical Proprionibacteriaceae strains.</title>
        <authorList>
            <person name="Bernier A.-M."/>
            <person name="Bernard K."/>
            <person name="Domingo M.-C."/>
        </authorList>
    </citation>
    <scope>NUCLEOTIDE SEQUENCE [LARGE SCALE GENOMIC DNA]</scope>
    <source>
        <strain evidence="3 4">NML 150081</strain>
        <strain evidence="2 5">NML 160184</strain>
    </source>
</reference>
<proteinExistence type="predicted"/>
<evidence type="ECO:0000259" key="1">
    <source>
        <dbReference type="SMART" id="SM00849"/>
    </source>
</evidence>
<dbReference type="GO" id="GO:0016787">
    <property type="term" value="F:hydrolase activity"/>
    <property type="evidence" value="ECO:0007669"/>
    <property type="project" value="UniProtKB-KW"/>
</dbReference>
<dbReference type="InterPro" id="IPR036866">
    <property type="entry name" value="RibonucZ/Hydroxyglut_hydro"/>
</dbReference>
<keyword evidence="2" id="KW-0378">Hydrolase</keyword>
<name>A0A255E899_9ACTN</name>
<comment type="caution">
    <text evidence="2">The sequence shown here is derived from an EMBL/GenBank/DDBJ whole genome shotgun (WGS) entry which is preliminary data.</text>
</comment>
<dbReference type="InterPro" id="IPR051453">
    <property type="entry name" value="MBL_Glyoxalase_II"/>
</dbReference>
<accession>A0A255E899</accession>
<evidence type="ECO:0000313" key="5">
    <source>
        <dbReference type="Proteomes" id="UP000216533"/>
    </source>
</evidence>
<dbReference type="AlphaFoldDB" id="A0A255E899"/>
<dbReference type="Gene3D" id="3.60.15.10">
    <property type="entry name" value="Ribonuclease Z/Hydroxyacylglutathione hydrolase-like"/>
    <property type="match status" value="1"/>
</dbReference>
<dbReference type="EMBL" id="NMVJ01000001">
    <property type="protein sequence ID" value="OYN92105.1"/>
    <property type="molecule type" value="Genomic_DNA"/>
</dbReference>
<sequence length="204" mass="21781">MSVRIDKVVTSGTFSLDGETHEVDNNTWIVGDDEECVVIDAGHDPAKVESAVGGRRTVAVLCTHAHDDHVRQAPELGRLLDAPVLLHPADVVVWKLTHDDAPDGPIADRQRIRVAGAELRVLHTPGHSPGSVCFYVPSEGVLFTGDTLFSGGPGATGRSFSDADLIKESIRTRLLSLPDETVVHTGHGEDTTIAAELEGSIGWE</sequence>
<evidence type="ECO:0000313" key="4">
    <source>
        <dbReference type="Proteomes" id="UP000216300"/>
    </source>
</evidence>
<gene>
    <name evidence="3" type="ORF">CGZ91_00885</name>
    <name evidence="2" type="ORF">CGZ92_05900</name>
</gene>
<dbReference type="CDD" id="cd06262">
    <property type="entry name" value="metallo-hydrolase-like_MBL-fold"/>
    <property type="match status" value="1"/>
</dbReference>
<organism evidence="2 5">
    <name type="scientific">Parenemella sanctibonifatiensis</name>
    <dbReference type="NCBI Taxonomy" id="2016505"/>
    <lineage>
        <taxon>Bacteria</taxon>
        <taxon>Bacillati</taxon>
        <taxon>Actinomycetota</taxon>
        <taxon>Actinomycetes</taxon>
        <taxon>Propionibacteriales</taxon>
        <taxon>Propionibacteriaceae</taxon>
        <taxon>Parenemella</taxon>
    </lineage>
</organism>
<evidence type="ECO:0000313" key="2">
    <source>
        <dbReference type="EMBL" id="OYN87798.1"/>
    </source>
</evidence>
<feature type="domain" description="Metallo-beta-lactamase" evidence="1">
    <location>
        <begin position="24"/>
        <end position="187"/>
    </location>
</feature>
<dbReference type="RefSeq" id="WP_094450464.1">
    <property type="nucleotide sequence ID" value="NZ_NMVI01000015.1"/>
</dbReference>
<dbReference type="OrthoDB" id="2971563at2"/>
<keyword evidence="4" id="KW-1185">Reference proteome</keyword>
<dbReference type="SMART" id="SM00849">
    <property type="entry name" value="Lactamase_B"/>
    <property type="match status" value="1"/>
</dbReference>
<dbReference type="SUPFAM" id="SSF56281">
    <property type="entry name" value="Metallo-hydrolase/oxidoreductase"/>
    <property type="match status" value="1"/>
</dbReference>